<gene>
    <name evidence="2" type="ORF">pdam_00021301</name>
</gene>
<keyword evidence="3" id="KW-1185">Reference proteome</keyword>
<evidence type="ECO:0000259" key="1">
    <source>
        <dbReference type="Pfam" id="PF13843"/>
    </source>
</evidence>
<feature type="domain" description="PiggyBac transposable element-derived protein" evidence="1">
    <location>
        <begin position="22"/>
        <end position="102"/>
    </location>
</feature>
<accession>A0A3M6V6D4</accession>
<protein>
    <recommendedName>
        <fullName evidence="1">PiggyBac transposable element-derived protein domain-containing protein</fullName>
    </recommendedName>
</protein>
<evidence type="ECO:0000313" key="3">
    <source>
        <dbReference type="Proteomes" id="UP000275408"/>
    </source>
</evidence>
<dbReference type="Pfam" id="PF13843">
    <property type="entry name" value="DDE_Tnp_1_7"/>
    <property type="match status" value="1"/>
</dbReference>
<dbReference type="AlphaFoldDB" id="A0A3M6V6D4"/>
<dbReference type="EMBL" id="RCHS01000012">
    <property type="protein sequence ID" value="RMX61431.1"/>
    <property type="molecule type" value="Genomic_DNA"/>
</dbReference>
<name>A0A3M6V6D4_POCDA</name>
<reference evidence="2 3" key="1">
    <citation type="journal article" date="2018" name="Sci. Rep.">
        <title>Comparative analysis of the Pocillopora damicornis genome highlights role of immune system in coral evolution.</title>
        <authorList>
            <person name="Cunning R."/>
            <person name="Bay R.A."/>
            <person name="Gillette P."/>
            <person name="Baker A.C."/>
            <person name="Traylor-Knowles N."/>
        </authorList>
    </citation>
    <scope>NUCLEOTIDE SEQUENCE [LARGE SCALE GENOMIC DNA]</scope>
    <source>
        <strain evidence="2">RSMAS</strain>
        <tissue evidence="2">Whole animal</tissue>
    </source>
</reference>
<dbReference type="InterPro" id="IPR029526">
    <property type="entry name" value="PGBD"/>
</dbReference>
<organism evidence="2 3">
    <name type="scientific">Pocillopora damicornis</name>
    <name type="common">Cauliflower coral</name>
    <name type="synonym">Millepora damicornis</name>
    <dbReference type="NCBI Taxonomy" id="46731"/>
    <lineage>
        <taxon>Eukaryota</taxon>
        <taxon>Metazoa</taxon>
        <taxon>Cnidaria</taxon>
        <taxon>Anthozoa</taxon>
        <taxon>Hexacorallia</taxon>
        <taxon>Scleractinia</taxon>
        <taxon>Astrocoeniina</taxon>
        <taxon>Pocilloporidae</taxon>
        <taxon>Pocillopora</taxon>
    </lineage>
</organism>
<proteinExistence type="predicted"/>
<dbReference type="Proteomes" id="UP000275408">
    <property type="component" value="Unassembled WGS sequence"/>
</dbReference>
<sequence>MQKRRADNSDKRKSPWRPIASLERERVKDISRYLKFCDEEVNKPQSRDGQDQPSPDKLYKVRRFLGKPLPKYDQEWVSHQWLTTDEQMIPFRGRVGFQQFEKNNLPDLESKSVQWLKEAMASFSGNKFTQGKCGNVVVPDLPAN</sequence>
<evidence type="ECO:0000313" key="2">
    <source>
        <dbReference type="EMBL" id="RMX61431.1"/>
    </source>
</evidence>
<comment type="caution">
    <text evidence="2">The sequence shown here is derived from an EMBL/GenBank/DDBJ whole genome shotgun (WGS) entry which is preliminary data.</text>
</comment>